<organism evidence="1 2">
    <name type="scientific">Xenorhabdus eapokensis</name>
    <dbReference type="NCBI Taxonomy" id="1873482"/>
    <lineage>
        <taxon>Bacteria</taxon>
        <taxon>Pseudomonadati</taxon>
        <taxon>Pseudomonadota</taxon>
        <taxon>Gammaproteobacteria</taxon>
        <taxon>Enterobacterales</taxon>
        <taxon>Morganellaceae</taxon>
        <taxon>Xenorhabdus</taxon>
    </lineage>
</organism>
<sequence>MISHRNLLSLPGIQSQQDIMSLDNIINYGCSVRGFFREDLQSVAAQGYCLMPEWICQSMVESVYAANWQPLFYPVLPPKQASMILQADFQAMMAMLTSLPQPNAILLAHPLGYIDPGCMAFLQEIQNDHNIHVFLDLSQGYGRKDCLQELLHVRAAYYSFNGNKLIRTGGALRLRLTNREYIPSSIRNIFTAFHTAAEEKFGALRGHLQSHFIEDDIYNVSLYASYQSSPYRTVLNWEKCSPSLQTRLKHQGLVQPLHAKPRQEKGHSSLNYHQWCEKVILMFSLPRVEWSQ</sequence>
<comment type="caution">
    <text evidence="1">The sequence shown here is derived from an EMBL/GenBank/DDBJ whole genome shotgun (WGS) entry which is preliminary data.</text>
</comment>
<reference evidence="1 2" key="1">
    <citation type="submission" date="2016-09" db="EMBL/GenBank/DDBJ databases">
        <title>Xenorhabdus thuongxuanensis sp. nov. and Xenorhabdus eapokensis sp. nov., isolated from Steinernema species.</title>
        <authorList>
            <person name="Kaempfer P."/>
            <person name="Tobias N.J."/>
            <person name="Phan Ke L."/>
            <person name="Bode H.B."/>
            <person name="Glaeser S.P."/>
        </authorList>
    </citation>
    <scope>NUCLEOTIDE SEQUENCE [LARGE SCALE GENOMIC DNA]</scope>
    <source>
        <strain evidence="1 2">DL20</strain>
    </source>
</reference>
<keyword evidence="2" id="KW-1185">Reference proteome</keyword>
<dbReference type="Gene3D" id="3.40.640.10">
    <property type="entry name" value="Type I PLP-dependent aspartate aminotransferase-like (Major domain)"/>
    <property type="match status" value="1"/>
</dbReference>
<dbReference type="InterPro" id="IPR015424">
    <property type="entry name" value="PyrdxlP-dep_Trfase"/>
</dbReference>
<dbReference type="RefSeq" id="WP_074022548.1">
    <property type="nucleotide sequence ID" value="NZ_CAWNAG010000112.1"/>
</dbReference>
<evidence type="ECO:0000313" key="2">
    <source>
        <dbReference type="Proteomes" id="UP000186268"/>
    </source>
</evidence>
<dbReference type="OrthoDB" id="6447107at2"/>
<gene>
    <name evidence="1" type="ORF">Xedl_00594</name>
</gene>
<dbReference type="EMBL" id="MKGQ01000002">
    <property type="protein sequence ID" value="OKP05366.1"/>
    <property type="molecule type" value="Genomic_DNA"/>
</dbReference>
<proteinExistence type="predicted"/>
<evidence type="ECO:0000313" key="1">
    <source>
        <dbReference type="EMBL" id="OKP05366.1"/>
    </source>
</evidence>
<dbReference type="InterPro" id="IPR015421">
    <property type="entry name" value="PyrdxlP-dep_Trfase_major"/>
</dbReference>
<accession>A0A1Q5TYR1</accession>
<dbReference type="Proteomes" id="UP000186268">
    <property type="component" value="Unassembled WGS sequence"/>
</dbReference>
<protein>
    <submittedName>
        <fullName evidence="1">Uncharacterized protein</fullName>
    </submittedName>
</protein>
<dbReference type="AlphaFoldDB" id="A0A1Q5TYR1"/>
<dbReference type="SUPFAM" id="SSF53383">
    <property type="entry name" value="PLP-dependent transferases"/>
    <property type="match status" value="1"/>
</dbReference>
<name>A0A1Q5TYR1_9GAMM</name>
<dbReference type="STRING" id="1873482.Xedl_00594"/>